<evidence type="ECO:0000256" key="1">
    <source>
        <dbReference type="ARBA" id="ARBA00022722"/>
    </source>
</evidence>
<dbReference type="Pfam" id="PF01713">
    <property type="entry name" value="Smr"/>
    <property type="match status" value="1"/>
</dbReference>
<keyword evidence="3 6" id="KW-0255">Endonuclease</keyword>
<dbReference type="RefSeq" id="WP_007617413.1">
    <property type="nucleotide sequence ID" value="NZ_BAEO01000013.1"/>
</dbReference>
<dbReference type="Proteomes" id="UP000006327">
    <property type="component" value="Unassembled WGS sequence"/>
</dbReference>
<keyword evidence="5 6" id="KW-0694">RNA-binding</keyword>
<dbReference type="GO" id="GO:0019843">
    <property type="term" value="F:rRNA binding"/>
    <property type="evidence" value="ECO:0007669"/>
    <property type="project" value="UniProtKB-UniRule"/>
</dbReference>
<dbReference type="STRING" id="493475.GARC_1052"/>
<evidence type="ECO:0000259" key="8">
    <source>
        <dbReference type="PROSITE" id="PS50828"/>
    </source>
</evidence>
<evidence type="ECO:0000313" key="10">
    <source>
        <dbReference type="Proteomes" id="UP000006327"/>
    </source>
</evidence>
<dbReference type="InterPro" id="IPR002625">
    <property type="entry name" value="Smr_dom"/>
</dbReference>
<dbReference type="InterPro" id="IPR022990">
    <property type="entry name" value="SmrB-like"/>
</dbReference>
<feature type="domain" description="Smr" evidence="8">
    <location>
        <begin position="108"/>
        <end position="183"/>
    </location>
</feature>
<dbReference type="SUPFAM" id="SSF160443">
    <property type="entry name" value="SMR domain-like"/>
    <property type="match status" value="1"/>
</dbReference>
<comment type="function">
    <text evidence="6">Acts as a ribosome collision sensor. Detects stalled/collided disomes (pairs of ribosomes where the leading ribosome is stalled and a second ribosome has collided with it) and endonucleolytically cleaves mRNA at the 5' boundary of the stalled ribosome. Stalled/collided disomes form a new interface (primarily via the 30S subunits) that binds SmrB. Cleaved mRNA becomes available for tmRNA ligation, leading to ribosomal subunit dissociation and rescue of stalled ribosomes.</text>
</comment>
<gene>
    <name evidence="6" type="primary">smrB</name>
    <name evidence="9" type="ORF">GARC_1052</name>
</gene>
<comment type="subunit">
    <text evidence="6">Associates with collided ribosomes, but not with correctly translating polysomes.</text>
</comment>
<dbReference type="PANTHER" id="PTHR35562:SF1">
    <property type="entry name" value="UPF0115 PROTEIN YFCN"/>
    <property type="match status" value="1"/>
</dbReference>
<evidence type="ECO:0000256" key="4">
    <source>
        <dbReference type="ARBA" id="ARBA00022801"/>
    </source>
</evidence>
<dbReference type="PROSITE" id="PS50828">
    <property type="entry name" value="SMR"/>
    <property type="match status" value="1"/>
</dbReference>
<dbReference type="NCBIfam" id="NF003432">
    <property type="entry name" value="PRK04946.1"/>
    <property type="match status" value="1"/>
</dbReference>
<keyword evidence="2 6" id="KW-0699">rRNA-binding</keyword>
<dbReference type="AlphaFoldDB" id="K6YN16"/>
<comment type="similarity">
    <text evidence="6">Belongs to the SmrB family.</text>
</comment>
<dbReference type="GO" id="GO:0016787">
    <property type="term" value="F:hydrolase activity"/>
    <property type="evidence" value="ECO:0007669"/>
    <property type="project" value="UniProtKB-KW"/>
</dbReference>
<dbReference type="Gene3D" id="3.30.1370.110">
    <property type="match status" value="1"/>
</dbReference>
<sequence length="191" mass="21782">MKNTPHHRKTQTDNDEPDLFKNEFKDVAPIKQDKIPPQRFSSKQNSGLRAKNNKELAEIKQAAATFEFSDGFEGHFDIDQPLKYVKPETDSHEVKRLRRGDYPPDFILDLHGVKKEEAKHEIAALIHAAQKQHVYCVSIMHGKGTYALKKSIPNWLVQHPAVLGFHQAPKEWGGQAALLVLIDLPLHHAKY</sequence>
<dbReference type="PANTHER" id="PTHR35562">
    <property type="entry name" value="DNA ENDONUCLEASE SMRA-RELATED"/>
    <property type="match status" value="1"/>
</dbReference>
<dbReference type="InterPro" id="IPR036063">
    <property type="entry name" value="Smr_dom_sf"/>
</dbReference>
<evidence type="ECO:0000256" key="7">
    <source>
        <dbReference type="SAM" id="MobiDB-lite"/>
    </source>
</evidence>
<comment type="caution">
    <text evidence="9">The sequence shown here is derived from an EMBL/GenBank/DDBJ whole genome shotgun (WGS) entry which is preliminary data.</text>
</comment>
<evidence type="ECO:0000256" key="2">
    <source>
        <dbReference type="ARBA" id="ARBA00022730"/>
    </source>
</evidence>
<evidence type="ECO:0000256" key="6">
    <source>
        <dbReference type="HAMAP-Rule" id="MF_01042"/>
    </source>
</evidence>
<evidence type="ECO:0000256" key="3">
    <source>
        <dbReference type="ARBA" id="ARBA00022759"/>
    </source>
</evidence>
<dbReference type="EC" id="3.1.-.-" evidence="6"/>
<dbReference type="SMART" id="SM00463">
    <property type="entry name" value="SMR"/>
    <property type="match status" value="1"/>
</dbReference>
<dbReference type="eggNOG" id="COG2840">
    <property type="taxonomic scope" value="Bacteria"/>
</dbReference>
<name>K6YN16_9ALTE</name>
<feature type="compositionally biased region" description="Basic and acidic residues" evidence="7">
    <location>
        <begin position="18"/>
        <end position="36"/>
    </location>
</feature>
<evidence type="ECO:0000313" key="9">
    <source>
        <dbReference type="EMBL" id="GAC18033.1"/>
    </source>
</evidence>
<accession>K6YN16</accession>
<proteinExistence type="inferred from homology"/>
<dbReference type="GO" id="GO:0004521">
    <property type="term" value="F:RNA endonuclease activity"/>
    <property type="evidence" value="ECO:0007669"/>
    <property type="project" value="UniProtKB-UniRule"/>
</dbReference>
<dbReference type="HAMAP" id="MF_01042">
    <property type="entry name" value="SmrB"/>
    <property type="match status" value="1"/>
</dbReference>
<organism evidence="9 10">
    <name type="scientific">Paraglaciecola arctica BSs20135</name>
    <dbReference type="NCBI Taxonomy" id="493475"/>
    <lineage>
        <taxon>Bacteria</taxon>
        <taxon>Pseudomonadati</taxon>
        <taxon>Pseudomonadota</taxon>
        <taxon>Gammaproteobacteria</taxon>
        <taxon>Alteromonadales</taxon>
        <taxon>Alteromonadaceae</taxon>
        <taxon>Paraglaciecola</taxon>
    </lineage>
</organism>
<feature type="region of interest" description="Disordered" evidence="7">
    <location>
        <begin position="1"/>
        <end position="51"/>
    </location>
</feature>
<dbReference type="GO" id="GO:0072344">
    <property type="term" value="P:rescue of stalled ribosome"/>
    <property type="evidence" value="ECO:0007669"/>
    <property type="project" value="UniProtKB-UniRule"/>
</dbReference>
<keyword evidence="10" id="KW-1185">Reference proteome</keyword>
<dbReference type="OrthoDB" id="5795446at2"/>
<protein>
    <recommendedName>
        <fullName evidence="6">Ribosome rescue factor SmrB</fullName>
        <ecNumber evidence="6">3.1.-.-</ecNumber>
    </recommendedName>
</protein>
<keyword evidence="4 6" id="KW-0378">Hydrolase</keyword>
<reference evidence="9 10" key="1">
    <citation type="journal article" date="2017" name="Antonie Van Leeuwenhoek">
        <title>Rhizobium rhizosphaerae sp. nov., a novel species isolated from rice rhizosphere.</title>
        <authorList>
            <person name="Zhao J.J."/>
            <person name="Zhang J."/>
            <person name="Zhang R.J."/>
            <person name="Zhang C.W."/>
            <person name="Yin H.Q."/>
            <person name="Zhang X.X."/>
        </authorList>
    </citation>
    <scope>NUCLEOTIDE SEQUENCE [LARGE SCALE GENOMIC DNA]</scope>
    <source>
        <strain evidence="9 10">BSs20135</strain>
    </source>
</reference>
<dbReference type="EMBL" id="BAEO01000013">
    <property type="protein sequence ID" value="GAC18033.1"/>
    <property type="molecule type" value="Genomic_DNA"/>
</dbReference>
<evidence type="ECO:0000256" key="5">
    <source>
        <dbReference type="ARBA" id="ARBA00022884"/>
    </source>
</evidence>
<keyword evidence="1 6" id="KW-0540">Nuclease</keyword>